<feature type="compositionally biased region" description="Polar residues" evidence="6">
    <location>
        <begin position="16"/>
        <end position="29"/>
    </location>
</feature>
<proteinExistence type="predicted"/>
<dbReference type="InterPro" id="IPR019791">
    <property type="entry name" value="Haem_peroxidase_animal"/>
</dbReference>
<evidence type="ECO:0000256" key="4">
    <source>
        <dbReference type="ARBA" id="ARBA00023004"/>
    </source>
</evidence>
<dbReference type="CDD" id="cd09817">
    <property type="entry name" value="linoleate_diol_synthase_like"/>
    <property type="match status" value="1"/>
</dbReference>
<dbReference type="GO" id="GO:0004601">
    <property type="term" value="F:peroxidase activity"/>
    <property type="evidence" value="ECO:0007669"/>
    <property type="project" value="InterPro"/>
</dbReference>
<keyword evidence="1 5" id="KW-0479">Metal-binding</keyword>
<protein>
    <submittedName>
        <fullName evidence="7">Uncharacterized protein</fullName>
    </submittedName>
</protein>
<dbReference type="InterPro" id="IPR034812">
    <property type="entry name" value="Ppo-like_N"/>
</dbReference>
<dbReference type="CDD" id="cd20612">
    <property type="entry name" value="CYP_LDS-like_C"/>
    <property type="match status" value="1"/>
</dbReference>
<sequence>MIRRLTSRFNREKKQNGQVNGVEPQTNGVNGERKSIVSTIKPQVIEDHSAGRVDVEDSFSKYAQHVQASNEPLPTQTGDGATLEHKEPSSLLQDIRALGYKDVGTLMQVVKTKATGEYQDDKTMMMEHVMQLVAELPTNSKTRADLTNAFIDELWNSLQHPPMSYLGDTYQYRAGDGSYNNPMFPQLGAANTPYARSVNPITIPPGALPDPSVVFDSIMARNTFTPHPNKVSSVFFYWASLIIHDLFQTNHQDFTISQTSSYLDLSTLYGDTQEDQDQIRTFKEGKLKPDCFSEARLLGFPPGCGVLLIMLNRFHNYVVEQLAVVNERQRFTKPKDDLPAQAAEKAWAKYDNDLFQTGRLIVCGFYINITLYDYLRTIVNLNRSNTTWSLDPRAEMAKTGHIHTDYGMGNQVSAEFNLAYRWHSAISEKDEQWTEGLYKQLFGKSAGDVTLPELLQGLGKWEHGLDKDPQKRPFANLERDANGKFPDQGLVDIITGSIEDTAGAFGANNIPKCLKAVTVLGMQQARSWNLASLNEFRKFFLLKPHDTFDAINPDPVVAEQLKHLYEHPDYVEMYPGMVTENAKEPMVPGVGIAPNYTISRAILSDAVTLVRGDRFYTTDYNARNLTNWGYSEVQYDLNINQGCVIYKLFLRAFPDHFKPNSVYAHYPMTIPSENKKILRNLGRDEHYSWDKPGLIPPRVNLTSYVGAKYILEHPKDFKVIWGEGAGHLTGKGGWDLLFSGDSHLNTERTKLIGDALHPDKWHQQIKDFYEHITLKLLHQYSCKLAGLNQVDITRDVGNIAHIHFVANVFSLPLKTEDHPKGVYTAQEMYMVMAVIFTTLFFDLDPAKSFPLRQAGRAVTQQLGKLVEANVKAINRPGWISGLVDGLAKHNAPLADYGADMVRKLLDSGLGVSEITWSQILPTAGAIVANQAQVFTELLDYYLSDDGKRHLPEINRLAKANTEDADNKILHYALEGIRLNGTVGSYREATTSVTVDDGGLPVSVKSGGKVFCSFVGANREAEIFPNPNEVDINRNIDSYVHYGVGPQTYVGKEASRVALTAMLKVVGRLDNLRRAPGAQGQYIPLIPYLVESGHKMYEGVN</sequence>
<dbReference type="GO" id="GO:0051213">
    <property type="term" value="F:dioxygenase activity"/>
    <property type="evidence" value="ECO:0007669"/>
    <property type="project" value="UniProtKB-KW"/>
</dbReference>
<dbReference type="InterPro" id="IPR036396">
    <property type="entry name" value="Cyt_P450_sf"/>
</dbReference>
<dbReference type="InterPro" id="IPR037120">
    <property type="entry name" value="Haem_peroxidase_sf_animal"/>
</dbReference>
<dbReference type="SUPFAM" id="SSF48113">
    <property type="entry name" value="Heme-dependent peroxidases"/>
    <property type="match status" value="1"/>
</dbReference>
<dbReference type="InterPro" id="IPR010255">
    <property type="entry name" value="Haem_peroxidase_sf"/>
</dbReference>
<dbReference type="GO" id="GO:0006979">
    <property type="term" value="P:response to oxidative stress"/>
    <property type="evidence" value="ECO:0007669"/>
    <property type="project" value="InterPro"/>
</dbReference>
<keyword evidence="3" id="KW-0560">Oxidoreductase</keyword>
<dbReference type="SUPFAM" id="SSF48264">
    <property type="entry name" value="Cytochrome P450"/>
    <property type="match status" value="1"/>
</dbReference>
<dbReference type="PANTHER" id="PTHR11903:SF13">
    <property type="entry name" value="LINOLEATE 10R-LIPOXYGENASE"/>
    <property type="match status" value="1"/>
</dbReference>
<dbReference type="GO" id="GO:0016705">
    <property type="term" value="F:oxidoreductase activity, acting on paired donors, with incorporation or reduction of molecular oxygen"/>
    <property type="evidence" value="ECO:0007669"/>
    <property type="project" value="InterPro"/>
</dbReference>
<dbReference type="Proteomes" id="UP000664521">
    <property type="component" value="Unassembled WGS sequence"/>
</dbReference>
<dbReference type="OrthoDB" id="823504at2759"/>
<evidence type="ECO:0000313" key="7">
    <source>
        <dbReference type="EMBL" id="CAF9921863.1"/>
    </source>
</evidence>
<comment type="caution">
    <text evidence="7">The sequence shown here is derived from an EMBL/GenBank/DDBJ whole genome shotgun (WGS) entry which is preliminary data.</text>
</comment>
<dbReference type="GO" id="GO:0005506">
    <property type="term" value="F:iron ion binding"/>
    <property type="evidence" value="ECO:0007669"/>
    <property type="project" value="InterPro"/>
</dbReference>
<evidence type="ECO:0000256" key="6">
    <source>
        <dbReference type="SAM" id="MobiDB-lite"/>
    </source>
</evidence>
<evidence type="ECO:0000256" key="1">
    <source>
        <dbReference type="ARBA" id="ARBA00022723"/>
    </source>
</evidence>
<dbReference type="InterPro" id="IPR050783">
    <property type="entry name" value="Oxylipin_biosynth_metab"/>
</dbReference>
<dbReference type="GO" id="GO:0006631">
    <property type="term" value="P:fatty acid metabolic process"/>
    <property type="evidence" value="ECO:0007669"/>
    <property type="project" value="UniProtKB-ARBA"/>
</dbReference>
<accession>A0A8H3IK64</accession>
<evidence type="ECO:0000256" key="3">
    <source>
        <dbReference type="ARBA" id="ARBA00023002"/>
    </source>
</evidence>
<dbReference type="AlphaFoldDB" id="A0A8H3IK64"/>
<reference evidence="7" key="1">
    <citation type="submission" date="2021-03" db="EMBL/GenBank/DDBJ databases">
        <authorList>
            <person name="Tagirdzhanova G."/>
        </authorList>
    </citation>
    <scope>NUCLEOTIDE SEQUENCE</scope>
</reference>
<dbReference type="GO" id="GO:0004497">
    <property type="term" value="F:monooxygenase activity"/>
    <property type="evidence" value="ECO:0007669"/>
    <property type="project" value="InterPro"/>
</dbReference>
<organism evidence="7 8">
    <name type="scientific">Heterodermia speciosa</name>
    <dbReference type="NCBI Taxonomy" id="116794"/>
    <lineage>
        <taxon>Eukaryota</taxon>
        <taxon>Fungi</taxon>
        <taxon>Dikarya</taxon>
        <taxon>Ascomycota</taxon>
        <taxon>Pezizomycotina</taxon>
        <taxon>Lecanoromycetes</taxon>
        <taxon>OSLEUM clade</taxon>
        <taxon>Lecanoromycetidae</taxon>
        <taxon>Caliciales</taxon>
        <taxon>Physciaceae</taxon>
        <taxon>Heterodermia</taxon>
    </lineage>
</organism>
<dbReference type="Gene3D" id="1.10.630.10">
    <property type="entry name" value="Cytochrome P450"/>
    <property type="match status" value="1"/>
</dbReference>
<keyword evidence="5" id="KW-0349">Heme</keyword>
<keyword evidence="8" id="KW-1185">Reference proteome</keyword>
<dbReference type="PANTHER" id="PTHR11903">
    <property type="entry name" value="PROSTAGLANDIN G/H SYNTHASE"/>
    <property type="match status" value="1"/>
</dbReference>
<keyword evidence="2" id="KW-0223">Dioxygenase</keyword>
<feature type="binding site" description="axial binding residue" evidence="5">
    <location>
        <position position="423"/>
    </location>
    <ligand>
        <name>heme b</name>
        <dbReference type="ChEBI" id="CHEBI:60344"/>
    </ligand>
    <ligandPart>
        <name>Fe</name>
        <dbReference type="ChEBI" id="CHEBI:18248"/>
    </ligandPart>
</feature>
<dbReference type="Gene3D" id="1.10.640.10">
    <property type="entry name" value="Haem peroxidase domain superfamily, animal type"/>
    <property type="match status" value="1"/>
</dbReference>
<gene>
    <name evidence="7" type="ORF">HETSPECPRED_004656</name>
</gene>
<feature type="region of interest" description="Disordered" evidence="6">
    <location>
        <begin position="1"/>
        <end position="32"/>
    </location>
</feature>
<name>A0A8H3IK64_9LECA</name>
<dbReference type="EMBL" id="CAJPDS010000029">
    <property type="protein sequence ID" value="CAF9921863.1"/>
    <property type="molecule type" value="Genomic_DNA"/>
</dbReference>
<evidence type="ECO:0000256" key="5">
    <source>
        <dbReference type="PIRSR" id="PIRSR619791-2"/>
    </source>
</evidence>
<dbReference type="GO" id="GO:0020037">
    <property type="term" value="F:heme binding"/>
    <property type="evidence" value="ECO:0007669"/>
    <property type="project" value="InterPro"/>
</dbReference>
<evidence type="ECO:0000313" key="8">
    <source>
        <dbReference type="Proteomes" id="UP000664521"/>
    </source>
</evidence>
<dbReference type="PRINTS" id="PR00457">
    <property type="entry name" value="ANPEROXIDASE"/>
</dbReference>
<dbReference type="PROSITE" id="PS50292">
    <property type="entry name" value="PEROXIDASE_3"/>
    <property type="match status" value="1"/>
</dbReference>
<dbReference type="Pfam" id="PF03098">
    <property type="entry name" value="An_peroxidase"/>
    <property type="match status" value="2"/>
</dbReference>
<keyword evidence="4 5" id="KW-0408">Iron</keyword>
<evidence type="ECO:0000256" key="2">
    <source>
        <dbReference type="ARBA" id="ARBA00022964"/>
    </source>
</evidence>